<evidence type="ECO:0000256" key="10">
    <source>
        <dbReference type="SAM" id="Coils"/>
    </source>
</evidence>
<evidence type="ECO:0000313" key="14">
    <source>
        <dbReference type="EMBL" id="MBV7273358.1"/>
    </source>
</evidence>
<accession>A0A949TYS9</accession>
<keyword evidence="6 11" id="KW-0472">Membrane</keyword>
<dbReference type="Pfam" id="PF00672">
    <property type="entry name" value="HAMP"/>
    <property type="match status" value="1"/>
</dbReference>
<comment type="similarity">
    <text evidence="8">Belongs to the methyl-accepting chemotaxis (MCP) protein family.</text>
</comment>
<dbReference type="CDD" id="cd06225">
    <property type="entry name" value="HAMP"/>
    <property type="match status" value="1"/>
</dbReference>
<evidence type="ECO:0000256" key="4">
    <source>
        <dbReference type="ARBA" id="ARBA00022692"/>
    </source>
</evidence>
<sequence>MKKIKLNHQIIGILLFMALIPLIIIGSFGYYTIRKNFNNMFTYYINTNLGKIDENVKSLDKSSRESVDMISKDPNALSVLKNPDCEKWLLASLNAFTTTHKIVSCAYLGVNDGRMIVQPKQDLPAGYDPRKRQWYSDAVSKNGETHLVQPYEDAFNKGQYCISYVKAVKDTENGSIVGVAGIDIKLTQLSQDVSNIKIGNSGFAAIVDAEGRIIAHKDAKLVGKDLKSENWISEVIKPEKSGSIQEISGQRYIVYNHKNSETGWTIVGLVPASEFSGEMNAGITLILLVALAIIVLALIIGSKFSKSITKPIEKLVDTLKNLSEGDFTNTLNEESKSSYEIESIINSLNLMIKEIVVILRDTMGNSTKIRYSAERLLGICKESNDIGEKVSKSIQSIADGTSAHAELAEISSRVFGELGEKVNRCIEDSKNMNGSSKKVRALTEKGLKDINKLKDNFDKTSNSNKEVLEEVKILAENSQKVNEITESIKQITEQTNLLALNASIEAARAGEAGKGFVVVAEEVRTLAEESGKSAEEINNIVSQIKNSVQAVLEKMNYTGQIGSDTSKSVEETTSSFEEIQNAAYLLEENVSKVSDELQKVNLDKETVVQNITQVSSISQDTASAAQQVSASSEQETIVLNNVVKAAEEMETLAEQLDEVIKKFKI</sequence>
<protein>
    <submittedName>
        <fullName evidence="14">Methyl-accepting chemotaxis protein</fullName>
    </submittedName>
</protein>
<dbReference type="Pfam" id="PF00015">
    <property type="entry name" value="MCPsignal"/>
    <property type="match status" value="1"/>
</dbReference>
<evidence type="ECO:0000256" key="1">
    <source>
        <dbReference type="ARBA" id="ARBA00004651"/>
    </source>
</evidence>
<dbReference type="PROSITE" id="PS50111">
    <property type="entry name" value="CHEMOTAXIS_TRANSDUC_2"/>
    <property type="match status" value="1"/>
</dbReference>
<dbReference type="SMART" id="SM00283">
    <property type="entry name" value="MA"/>
    <property type="match status" value="1"/>
</dbReference>
<dbReference type="InterPro" id="IPR004089">
    <property type="entry name" value="MCPsignal_dom"/>
</dbReference>
<evidence type="ECO:0000256" key="8">
    <source>
        <dbReference type="ARBA" id="ARBA00029447"/>
    </source>
</evidence>
<keyword evidence="15" id="KW-1185">Reference proteome</keyword>
<dbReference type="RefSeq" id="WP_218320390.1">
    <property type="nucleotide sequence ID" value="NZ_JAEEGC010000043.1"/>
</dbReference>
<dbReference type="EMBL" id="JAEEGC010000043">
    <property type="protein sequence ID" value="MBV7273358.1"/>
    <property type="molecule type" value="Genomic_DNA"/>
</dbReference>
<dbReference type="InterPro" id="IPR003660">
    <property type="entry name" value="HAMP_dom"/>
</dbReference>
<keyword evidence="7 9" id="KW-0807">Transducer</keyword>
<evidence type="ECO:0000256" key="5">
    <source>
        <dbReference type="ARBA" id="ARBA00022989"/>
    </source>
</evidence>
<dbReference type="GO" id="GO:0005886">
    <property type="term" value="C:plasma membrane"/>
    <property type="evidence" value="ECO:0007669"/>
    <property type="project" value="UniProtKB-SubCell"/>
</dbReference>
<feature type="coiled-coil region" evidence="10">
    <location>
        <begin position="450"/>
        <end position="494"/>
    </location>
</feature>
<reference evidence="14" key="1">
    <citation type="submission" date="2020-12" db="EMBL/GenBank/DDBJ databases">
        <title>Clostridium thailandense sp. nov., a novel acetogenic bacterium isolated from peat land soil in Thailand.</title>
        <authorList>
            <person name="Chaikitkaew S."/>
            <person name="Birkeland N.K."/>
        </authorList>
    </citation>
    <scope>NUCLEOTIDE SEQUENCE</scope>
    <source>
        <strain evidence="14">PL3</strain>
    </source>
</reference>
<comment type="caution">
    <text evidence="14">The sequence shown here is derived from an EMBL/GenBank/DDBJ whole genome shotgun (WGS) entry which is preliminary data.</text>
</comment>
<dbReference type="CDD" id="cd12913">
    <property type="entry name" value="PDC1_MCP_like"/>
    <property type="match status" value="1"/>
</dbReference>
<feature type="transmembrane region" description="Helical" evidence="11">
    <location>
        <begin position="281"/>
        <end position="300"/>
    </location>
</feature>
<evidence type="ECO:0000256" key="2">
    <source>
        <dbReference type="ARBA" id="ARBA00022475"/>
    </source>
</evidence>
<dbReference type="PANTHER" id="PTHR32089:SF112">
    <property type="entry name" value="LYSOZYME-LIKE PROTEIN-RELATED"/>
    <property type="match status" value="1"/>
</dbReference>
<evidence type="ECO:0000259" key="12">
    <source>
        <dbReference type="PROSITE" id="PS50111"/>
    </source>
</evidence>
<keyword evidence="10" id="KW-0175">Coiled coil</keyword>
<gene>
    <name evidence="14" type="ORF">I6U48_10600</name>
</gene>
<keyword evidence="5 11" id="KW-1133">Transmembrane helix</keyword>
<evidence type="ECO:0000256" key="11">
    <source>
        <dbReference type="SAM" id="Phobius"/>
    </source>
</evidence>
<evidence type="ECO:0000256" key="3">
    <source>
        <dbReference type="ARBA" id="ARBA00022500"/>
    </source>
</evidence>
<keyword evidence="2" id="KW-1003">Cell membrane</keyword>
<feature type="domain" description="HAMP" evidence="13">
    <location>
        <begin position="306"/>
        <end position="360"/>
    </location>
</feature>
<dbReference type="GO" id="GO:0007165">
    <property type="term" value="P:signal transduction"/>
    <property type="evidence" value="ECO:0007669"/>
    <property type="project" value="UniProtKB-KW"/>
</dbReference>
<feature type="transmembrane region" description="Helical" evidence="11">
    <location>
        <begin position="12"/>
        <end position="33"/>
    </location>
</feature>
<evidence type="ECO:0000256" key="9">
    <source>
        <dbReference type="PROSITE-ProRule" id="PRU00284"/>
    </source>
</evidence>
<keyword evidence="4 11" id="KW-0812">Transmembrane</keyword>
<keyword evidence="3" id="KW-0145">Chemotaxis</keyword>
<name>A0A949TYS9_9CLOT</name>
<dbReference type="PROSITE" id="PS50885">
    <property type="entry name" value="HAMP"/>
    <property type="match status" value="1"/>
</dbReference>
<evidence type="ECO:0000256" key="7">
    <source>
        <dbReference type="ARBA" id="ARBA00023224"/>
    </source>
</evidence>
<comment type="subcellular location">
    <subcellularLocation>
        <location evidence="1">Cell membrane</location>
        <topology evidence="1">Multi-pass membrane protein</topology>
    </subcellularLocation>
</comment>
<dbReference type="CDD" id="cd12912">
    <property type="entry name" value="PDC2_MCP_like"/>
    <property type="match status" value="1"/>
</dbReference>
<evidence type="ECO:0000313" key="15">
    <source>
        <dbReference type="Proteomes" id="UP000694308"/>
    </source>
</evidence>
<evidence type="ECO:0000259" key="13">
    <source>
        <dbReference type="PROSITE" id="PS50885"/>
    </source>
</evidence>
<organism evidence="14 15">
    <name type="scientific">Clostridium thailandense</name>
    <dbReference type="NCBI Taxonomy" id="2794346"/>
    <lineage>
        <taxon>Bacteria</taxon>
        <taxon>Bacillati</taxon>
        <taxon>Bacillota</taxon>
        <taxon>Clostridia</taxon>
        <taxon>Eubacteriales</taxon>
        <taxon>Clostridiaceae</taxon>
        <taxon>Clostridium</taxon>
    </lineage>
</organism>
<dbReference type="InterPro" id="IPR033479">
    <property type="entry name" value="dCache_1"/>
</dbReference>
<dbReference type="AlphaFoldDB" id="A0A949TYS9"/>
<dbReference type="Pfam" id="PF02743">
    <property type="entry name" value="dCache_1"/>
    <property type="match status" value="1"/>
</dbReference>
<feature type="domain" description="Methyl-accepting transducer" evidence="12">
    <location>
        <begin position="379"/>
        <end position="636"/>
    </location>
</feature>
<dbReference type="SMART" id="SM00304">
    <property type="entry name" value="HAMP"/>
    <property type="match status" value="1"/>
</dbReference>
<dbReference type="Proteomes" id="UP000694308">
    <property type="component" value="Unassembled WGS sequence"/>
</dbReference>
<dbReference type="GO" id="GO:0006935">
    <property type="term" value="P:chemotaxis"/>
    <property type="evidence" value="ECO:0007669"/>
    <property type="project" value="UniProtKB-KW"/>
</dbReference>
<dbReference type="PANTHER" id="PTHR32089">
    <property type="entry name" value="METHYL-ACCEPTING CHEMOTAXIS PROTEIN MCPB"/>
    <property type="match status" value="1"/>
</dbReference>
<evidence type="ECO:0000256" key="6">
    <source>
        <dbReference type="ARBA" id="ARBA00023136"/>
    </source>
</evidence>
<proteinExistence type="inferred from homology"/>